<gene>
    <name evidence="3" type="ORF">ACFQY0_18180</name>
</gene>
<dbReference type="Proteomes" id="UP001596472">
    <property type="component" value="Unassembled WGS sequence"/>
</dbReference>
<dbReference type="RefSeq" id="WP_379715332.1">
    <property type="nucleotide sequence ID" value="NZ_JBHTBS010000012.1"/>
</dbReference>
<comment type="caution">
    <text evidence="3">The sequence shown here is derived from an EMBL/GenBank/DDBJ whole genome shotgun (WGS) entry which is preliminary data.</text>
</comment>
<sequence>MLRYKPLSLSSLLFLTAQVQADEPQGWELTGAAGLSYSDGNSDSAAYSVQVLASYLDEMNEAYIGADWYYAENDGVQSTDSFKLYSQYNRDFSEKWYSGGNASFYKDDVAAIDYRVDTGILLGYHLIESERTTLDFEAGPGYAWEDSGGITSDFVTLRFAQRFEYEFTDTTRLWQSLVYTPRVDQFSDYVLDFEIGFETRLTDQWALRTSLRHRLDGSPALGRGDDDTTLMVGLAYDFSGLSEPESDTSDRRSLMPDDEDEEEDKKGWSATAALGFTLNKGNSDSMALQLAWNQAYLSDENEFFFDLAQTFSEDNGATSTDRTSSRLQYNRIMSERFYLGGSLTYTRDAPAEIDYRLTPAFLAGYKLIKEEDTTLAFEGGPSYTFEKVGRITDDFTSVTAAERFDHDFNSRVSFKQSIVYISEISDFDNFHLVVSAALDTKLSGQLIWRLGADYTYENQPAALRDHHDTSIVSSLAMKF</sequence>
<keyword evidence="4" id="KW-1185">Reference proteome</keyword>
<dbReference type="Pfam" id="PF04338">
    <property type="entry name" value="DUF481"/>
    <property type="match status" value="2"/>
</dbReference>
<feature type="region of interest" description="Disordered" evidence="1">
    <location>
        <begin position="239"/>
        <end position="267"/>
    </location>
</feature>
<evidence type="ECO:0000313" key="4">
    <source>
        <dbReference type="Proteomes" id="UP001596472"/>
    </source>
</evidence>
<accession>A0ABW2L9N3</accession>
<name>A0ABW2L9N3_9BACT</name>
<evidence type="ECO:0000313" key="3">
    <source>
        <dbReference type="EMBL" id="MFC7339127.1"/>
    </source>
</evidence>
<feature type="signal peptide" evidence="2">
    <location>
        <begin position="1"/>
        <end position="21"/>
    </location>
</feature>
<keyword evidence="2" id="KW-0732">Signal</keyword>
<proteinExistence type="predicted"/>
<dbReference type="InterPro" id="IPR007433">
    <property type="entry name" value="DUF481"/>
</dbReference>
<evidence type="ECO:0000256" key="2">
    <source>
        <dbReference type="SAM" id="SignalP"/>
    </source>
</evidence>
<protein>
    <submittedName>
        <fullName evidence="3">YdiY family protein</fullName>
    </submittedName>
</protein>
<dbReference type="EMBL" id="JBHTBS010000012">
    <property type="protein sequence ID" value="MFC7339127.1"/>
    <property type="molecule type" value="Genomic_DNA"/>
</dbReference>
<reference evidence="4" key="1">
    <citation type="journal article" date="2019" name="Int. J. Syst. Evol. Microbiol.">
        <title>The Global Catalogue of Microorganisms (GCM) 10K type strain sequencing project: providing services to taxonomists for standard genome sequencing and annotation.</title>
        <authorList>
            <consortium name="The Broad Institute Genomics Platform"/>
            <consortium name="The Broad Institute Genome Sequencing Center for Infectious Disease"/>
            <person name="Wu L."/>
            <person name="Ma J."/>
        </authorList>
    </citation>
    <scope>NUCLEOTIDE SEQUENCE [LARGE SCALE GENOMIC DNA]</scope>
    <source>
        <strain evidence="4">CGMCC 4.1467</strain>
    </source>
</reference>
<organism evidence="3 4">
    <name type="scientific">Haloferula chungangensis</name>
    <dbReference type="NCBI Taxonomy" id="1048331"/>
    <lineage>
        <taxon>Bacteria</taxon>
        <taxon>Pseudomonadati</taxon>
        <taxon>Verrucomicrobiota</taxon>
        <taxon>Verrucomicrobiia</taxon>
        <taxon>Verrucomicrobiales</taxon>
        <taxon>Verrucomicrobiaceae</taxon>
        <taxon>Haloferula</taxon>
    </lineage>
</organism>
<feature type="chain" id="PRO_5046086322" evidence="2">
    <location>
        <begin position="22"/>
        <end position="479"/>
    </location>
</feature>
<evidence type="ECO:0000256" key="1">
    <source>
        <dbReference type="SAM" id="MobiDB-lite"/>
    </source>
</evidence>